<keyword evidence="2 4" id="KW-0479">Metal-binding</keyword>
<dbReference type="STRING" id="204669.Acid345_4164"/>
<accession>Q1IIY6</accession>
<keyword evidence="5" id="KW-0732">Signal</keyword>
<evidence type="ECO:0000256" key="5">
    <source>
        <dbReference type="SAM" id="SignalP"/>
    </source>
</evidence>
<dbReference type="InterPro" id="IPR036909">
    <property type="entry name" value="Cyt_c-like_dom_sf"/>
</dbReference>
<evidence type="ECO:0000256" key="1">
    <source>
        <dbReference type="ARBA" id="ARBA00022617"/>
    </source>
</evidence>
<dbReference type="RefSeq" id="WP_011524963.1">
    <property type="nucleotide sequence ID" value="NC_008009.1"/>
</dbReference>
<feature type="signal peptide" evidence="5">
    <location>
        <begin position="1"/>
        <end position="20"/>
    </location>
</feature>
<dbReference type="GO" id="GO:0009055">
    <property type="term" value="F:electron transfer activity"/>
    <property type="evidence" value="ECO:0007669"/>
    <property type="project" value="InterPro"/>
</dbReference>
<dbReference type="HOGENOM" id="CLU_131567_0_0_0"/>
<dbReference type="OrthoDB" id="9773456at2"/>
<dbReference type="Gene3D" id="1.10.760.10">
    <property type="entry name" value="Cytochrome c-like domain"/>
    <property type="match status" value="1"/>
</dbReference>
<dbReference type="Proteomes" id="UP000002432">
    <property type="component" value="Chromosome"/>
</dbReference>
<dbReference type="EMBL" id="CP000360">
    <property type="protein sequence ID" value="ABF43164.1"/>
    <property type="molecule type" value="Genomic_DNA"/>
</dbReference>
<sequence length="147" mass="15432">MKRILCISAAIAILSFFVAAQTPTAKDSSKPEINKVAAPHTNPADGKAMFSAYCASCHGATAKGDGPAAAALKVPPTDLTKLAKNSGGTYPMLHVKESIRNADAPAHGSKDMPVWGPVFRNLSQGSQSQVELRIANLAKYIETLQAK</sequence>
<evidence type="ECO:0000256" key="3">
    <source>
        <dbReference type="ARBA" id="ARBA00023004"/>
    </source>
</evidence>
<dbReference type="GO" id="GO:0046872">
    <property type="term" value="F:metal ion binding"/>
    <property type="evidence" value="ECO:0007669"/>
    <property type="project" value="UniProtKB-KW"/>
</dbReference>
<keyword evidence="1 4" id="KW-0349">Heme</keyword>
<protein>
    <recommendedName>
        <fullName evidence="6">Cytochrome c domain-containing protein</fullName>
    </recommendedName>
</protein>
<evidence type="ECO:0000259" key="6">
    <source>
        <dbReference type="PROSITE" id="PS51007"/>
    </source>
</evidence>
<dbReference type="AlphaFoldDB" id="Q1IIY6"/>
<dbReference type="Pfam" id="PF13442">
    <property type="entry name" value="Cytochrome_CBB3"/>
    <property type="match status" value="1"/>
</dbReference>
<evidence type="ECO:0000313" key="7">
    <source>
        <dbReference type="EMBL" id="ABF43164.1"/>
    </source>
</evidence>
<reference evidence="7 8" key="1">
    <citation type="journal article" date="2009" name="Appl. Environ. Microbiol.">
        <title>Three genomes from the phylum Acidobacteria provide insight into the lifestyles of these microorganisms in soils.</title>
        <authorList>
            <person name="Ward N.L."/>
            <person name="Challacombe J.F."/>
            <person name="Janssen P.H."/>
            <person name="Henrissat B."/>
            <person name="Coutinho P.M."/>
            <person name="Wu M."/>
            <person name="Xie G."/>
            <person name="Haft D.H."/>
            <person name="Sait M."/>
            <person name="Badger J."/>
            <person name="Barabote R.D."/>
            <person name="Bradley B."/>
            <person name="Brettin T.S."/>
            <person name="Brinkac L.M."/>
            <person name="Bruce D."/>
            <person name="Creasy T."/>
            <person name="Daugherty S.C."/>
            <person name="Davidsen T.M."/>
            <person name="DeBoy R.T."/>
            <person name="Detter J.C."/>
            <person name="Dodson R.J."/>
            <person name="Durkin A.S."/>
            <person name="Ganapathy A."/>
            <person name="Gwinn-Giglio M."/>
            <person name="Han C.S."/>
            <person name="Khouri H."/>
            <person name="Kiss H."/>
            <person name="Kothari S.P."/>
            <person name="Madupu R."/>
            <person name="Nelson K.E."/>
            <person name="Nelson W.C."/>
            <person name="Paulsen I."/>
            <person name="Penn K."/>
            <person name="Ren Q."/>
            <person name="Rosovitz M.J."/>
            <person name="Selengut J.D."/>
            <person name="Shrivastava S."/>
            <person name="Sullivan S.A."/>
            <person name="Tapia R."/>
            <person name="Thompson L.S."/>
            <person name="Watkins K.L."/>
            <person name="Yang Q."/>
            <person name="Yu C."/>
            <person name="Zafar N."/>
            <person name="Zhou L."/>
            <person name="Kuske C.R."/>
        </authorList>
    </citation>
    <scope>NUCLEOTIDE SEQUENCE [LARGE SCALE GENOMIC DNA]</scope>
    <source>
        <strain evidence="7 8">Ellin345</strain>
    </source>
</reference>
<keyword evidence="3 4" id="KW-0408">Iron</keyword>
<feature type="domain" description="Cytochrome c" evidence="6">
    <location>
        <begin position="41"/>
        <end position="145"/>
    </location>
</feature>
<evidence type="ECO:0000313" key="8">
    <source>
        <dbReference type="Proteomes" id="UP000002432"/>
    </source>
</evidence>
<dbReference type="PROSITE" id="PS51007">
    <property type="entry name" value="CYTC"/>
    <property type="match status" value="1"/>
</dbReference>
<evidence type="ECO:0000256" key="2">
    <source>
        <dbReference type="ARBA" id="ARBA00022723"/>
    </source>
</evidence>
<dbReference type="EnsemblBacteria" id="ABF43164">
    <property type="protein sequence ID" value="ABF43164"/>
    <property type="gene ID" value="Acid345_4164"/>
</dbReference>
<proteinExistence type="predicted"/>
<dbReference type="KEGG" id="aba:Acid345_4164"/>
<gene>
    <name evidence="7" type="ordered locus">Acid345_4164</name>
</gene>
<organism evidence="7 8">
    <name type="scientific">Koribacter versatilis (strain Ellin345)</name>
    <dbReference type="NCBI Taxonomy" id="204669"/>
    <lineage>
        <taxon>Bacteria</taxon>
        <taxon>Pseudomonadati</taxon>
        <taxon>Acidobacteriota</taxon>
        <taxon>Terriglobia</taxon>
        <taxon>Terriglobales</taxon>
        <taxon>Candidatus Korobacteraceae</taxon>
        <taxon>Candidatus Korobacter</taxon>
    </lineage>
</organism>
<dbReference type="GO" id="GO:0020037">
    <property type="term" value="F:heme binding"/>
    <property type="evidence" value="ECO:0007669"/>
    <property type="project" value="InterPro"/>
</dbReference>
<keyword evidence="8" id="KW-1185">Reference proteome</keyword>
<dbReference type="eggNOG" id="COG2010">
    <property type="taxonomic scope" value="Bacteria"/>
</dbReference>
<feature type="chain" id="PRO_5004191530" description="Cytochrome c domain-containing protein" evidence="5">
    <location>
        <begin position="21"/>
        <end position="147"/>
    </location>
</feature>
<dbReference type="InterPro" id="IPR009056">
    <property type="entry name" value="Cyt_c-like_dom"/>
</dbReference>
<evidence type="ECO:0000256" key="4">
    <source>
        <dbReference type="PROSITE-ProRule" id="PRU00433"/>
    </source>
</evidence>
<name>Q1IIY6_KORVE</name>
<dbReference type="SUPFAM" id="SSF46626">
    <property type="entry name" value="Cytochrome c"/>
    <property type="match status" value="1"/>
</dbReference>